<dbReference type="Gene3D" id="3.20.20.70">
    <property type="entry name" value="Aldolase class I"/>
    <property type="match status" value="1"/>
</dbReference>
<keyword evidence="6" id="KW-1185">Reference proteome</keyword>
<dbReference type="InterPro" id="IPR051799">
    <property type="entry name" value="NADH_flavin_oxidoreductase"/>
</dbReference>
<evidence type="ECO:0000313" key="5">
    <source>
        <dbReference type="EMBL" id="GAA5169433.1"/>
    </source>
</evidence>
<dbReference type="Pfam" id="PF00724">
    <property type="entry name" value="Oxidored_FMN"/>
    <property type="match status" value="1"/>
</dbReference>
<gene>
    <name evidence="5" type="ORF">GCM10023321_65060</name>
</gene>
<dbReference type="RefSeq" id="WP_345703316.1">
    <property type="nucleotide sequence ID" value="NZ_BAABJP010000043.1"/>
</dbReference>
<dbReference type="SUPFAM" id="SSF51395">
    <property type="entry name" value="FMN-linked oxidoreductases"/>
    <property type="match status" value="1"/>
</dbReference>
<protein>
    <submittedName>
        <fullName evidence="5">NADH:flavin oxidoreductase</fullName>
    </submittedName>
</protein>
<feature type="domain" description="NADH:flavin oxidoreductase/NADH oxidase N-terminal" evidence="4">
    <location>
        <begin position="45"/>
        <end position="282"/>
    </location>
</feature>
<dbReference type="InterPro" id="IPR013785">
    <property type="entry name" value="Aldolase_TIM"/>
</dbReference>
<dbReference type="PANTHER" id="PTHR43656:SF2">
    <property type="entry name" value="BINDING OXIDOREDUCTASE, PUTATIVE (AFU_ORTHOLOGUE AFUA_2G08260)-RELATED"/>
    <property type="match status" value="1"/>
</dbReference>
<accession>A0ABP9QYW5</accession>
<dbReference type="CDD" id="cd02803">
    <property type="entry name" value="OYE_like_FMN_family"/>
    <property type="match status" value="1"/>
</dbReference>
<dbReference type="Proteomes" id="UP001428817">
    <property type="component" value="Unassembled WGS sequence"/>
</dbReference>
<evidence type="ECO:0000256" key="1">
    <source>
        <dbReference type="ARBA" id="ARBA00022630"/>
    </source>
</evidence>
<evidence type="ECO:0000313" key="6">
    <source>
        <dbReference type="Proteomes" id="UP001428817"/>
    </source>
</evidence>
<dbReference type="PANTHER" id="PTHR43656">
    <property type="entry name" value="BINDING OXIDOREDUCTASE, PUTATIVE (AFU_ORTHOLOGUE AFUA_2G08260)-RELATED"/>
    <property type="match status" value="1"/>
</dbReference>
<keyword evidence="2" id="KW-0560">Oxidoreductase</keyword>
<proteinExistence type="predicted"/>
<evidence type="ECO:0000259" key="4">
    <source>
        <dbReference type="Pfam" id="PF00724"/>
    </source>
</evidence>
<keyword evidence="1" id="KW-0285">Flavoprotein</keyword>
<dbReference type="InterPro" id="IPR001155">
    <property type="entry name" value="OxRdtase_FMN_N"/>
</dbReference>
<evidence type="ECO:0000256" key="3">
    <source>
        <dbReference type="SAM" id="MobiDB-lite"/>
    </source>
</evidence>
<dbReference type="EMBL" id="BAABJP010000043">
    <property type="protein sequence ID" value="GAA5169433.1"/>
    <property type="molecule type" value="Genomic_DNA"/>
</dbReference>
<feature type="region of interest" description="Disordered" evidence="3">
    <location>
        <begin position="1"/>
        <end position="38"/>
    </location>
</feature>
<organism evidence="5 6">
    <name type="scientific">Pseudonocardia eucalypti</name>
    <dbReference type="NCBI Taxonomy" id="648755"/>
    <lineage>
        <taxon>Bacteria</taxon>
        <taxon>Bacillati</taxon>
        <taxon>Actinomycetota</taxon>
        <taxon>Actinomycetes</taxon>
        <taxon>Pseudonocardiales</taxon>
        <taxon>Pseudonocardiaceae</taxon>
        <taxon>Pseudonocardia</taxon>
    </lineage>
</organism>
<sequence length="427" mass="45548">MTREPPDAARGAPDAVLPTGAAPDSALSTGAAPESALSTGAAPDVFAPAGLGPVRLRNRIIKSATFEGLTPRGEVTDALIDFHRRVAEGGAAMTTVAYCAVAPEGRTERRQIVLGPAAVPGLRRLTDAVHAAGAAASAQLGHAGPVSDASSTRLPALGPSRRLNPMSFRVTRAATSEDLARIVAAHADAAWWAAEAGFDAVELHFGHNYLISSFLSPRFNRRSDRWGGTLENRARLARDVARAVRDRVGGRLAVLAKLNMSDGVRGGLEVPESLRVARWLEDDGTLDALELTCGSSLANPMYLFRGGVPLAEFAAAFRQPLRAGIRLFGRSVLRSYPYRDGYLLDDARRFRAALDMPLVLLGGVTDRAVMDRAMAEGFQFVAMGRALLMEPDLPNRLRADASVRSACTHCNRCMPTIYSGTRCVLRG</sequence>
<evidence type="ECO:0000256" key="2">
    <source>
        <dbReference type="ARBA" id="ARBA00023002"/>
    </source>
</evidence>
<comment type="caution">
    <text evidence="5">The sequence shown here is derived from an EMBL/GenBank/DDBJ whole genome shotgun (WGS) entry which is preliminary data.</text>
</comment>
<reference evidence="6" key="1">
    <citation type="journal article" date="2019" name="Int. J. Syst. Evol. Microbiol.">
        <title>The Global Catalogue of Microorganisms (GCM) 10K type strain sequencing project: providing services to taxonomists for standard genome sequencing and annotation.</title>
        <authorList>
            <consortium name="The Broad Institute Genomics Platform"/>
            <consortium name="The Broad Institute Genome Sequencing Center for Infectious Disease"/>
            <person name="Wu L."/>
            <person name="Ma J."/>
        </authorList>
    </citation>
    <scope>NUCLEOTIDE SEQUENCE [LARGE SCALE GENOMIC DNA]</scope>
    <source>
        <strain evidence="6">JCM 18303</strain>
    </source>
</reference>
<name>A0ABP9QYW5_9PSEU</name>